<feature type="compositionally biased region" description="Basic residues" evidence="1">
    <location>
        <begin position="108"/>
        <end position="122"/>
    </location>
</feature>
<keyword evidence="4" id="KW-1185">Reference proteome</keyword>
<dbReference type="AlphaFoldDB" id="A0A9X3C3J2"/>
<feature type="domain" description="DUF6285" evidence="2">
    <location>
        <begin position="345"/>
        <end position="421"/>
    </location>
</feature>
<dbReference type="Pfam" id="PF19802">
    <property type="entry name" value="DUF6285"/>
    <property type="match status" value="1"/>
</dbReference>
<reference evidence="3" key="2">
    <citation type="journal article" date="2022" name="BMC Genomics">
        <title>Comparative genome analysis of mycobacteria focusing on tRNA and non-coding RNA.</title>
        <authorList>
            <person name="Behra P.R.K."/>
            <person name="Pettersson B.M.F."/>
            <person name="Ramesh M."/>
            <person name="Das S."/>
            <person name="Dasgupta S."/>
            <person name="Kirsebom L.A."/>
        </authorList>
    </citation>
    <scope>NUCLEOTIDE SEQUENCE</scope>
    <source>
        <strain evidence="3">DSM 44838</strain>
    </source>
</reference>
<evidence type="ECO:0000313" key="3">
    <source>
        <dbReference type="EMBL" id="MCV7422197.1"/>
    </source>
</evidence>
<name>A0A9X3C3J2_9MYCO</name>
<sequence length="424" mass="45211">MGRGTEAVAGCRHRLRPAGAHRRRQPCHVGLRRRHLPRHATAHPADRPTRRDSRRHAAGGSGPHAGRRRRRTGAIRPDRRGFGGDAGQPVPGVRLRRGRDDRATHPPRAGRRVASRPARRVRGGAGGHSPRRPRRHLPRGVRSARGVAPPARRDGRHHGDVRVGVSMVGGAPPVPVADGVGTRRLSYGQPDSQHCGAHCAARRGPGLGAHPRRRGLRGPGLVLHPRVAFRRTAVTRRGRPRQHRGLLGRLRGGVGNHPGSVCRALVAGSGHPAVGCDLPLPGRAAPVRPDPVGGTGRHRQARVRNGIRPAHLARERVMTGPHGRPTAAELVAAVAEFLEGDVRAATSGAVHFHARVAANALRIVERELLEDAPAVPLLGFDDEHALATAIRAGDLDDRGAEVLATLHGLVASRLAVSHPGYDAE</sequence>
<evidence type="ECO:0000256" key="1">
    <source>
        <dbReference type="SAM" id="MobiDB-lite"/>
    </source>
</evidence>
<proteinExistence type="predicted"/>
<dbReference type="InterPro" id="IPR046252">
    <property type="entry name" value="DUF6285"/>
</dbReference>
<accession>A0A9X3C3J2</accession>
<dbReference type="EMBL" id="JACKVK010000008">
    <property type="protein sequence ID" value="MCV7422197.1"/>
    <property type="molecule type" value="Genomic_DNA"/>
</dbReference>
<feature type="compositionally biased region" description="Basic residues" evidence="1">
    <location>
        <begin position="129"/>
        <end position="139"/>
    </location>
</feature>
<organism evidence="3 4">
    <name type="scientific">Mycobacterium yunnanensis</name>
    <dbReference type="NCBI Taxonomy" id="368477"/>
    <lineage>
        <taxon>Bacteria</taxon>
        <taxon>Bacillati</taxon>
        <taxon>Actinomycetota</taxon>
        <taxon>Actinomycetes</taxon>
        <taxon>Mycobacteriales</taxon>
        <taxon>Mycobacteriaceae</taxon>
        <taxon>Mycobacterium</taxon>
    </lineage>
</organism>
<evidence type="ECO:0000313" key="4">
    <source>
        <dbReference type="Proteomes" id="UP001141629"/>
    </source>
</evidence>
<feature type="region of interest" description="Disordered" evidence="1">
    <location>
        <begin position="1"/>
        <end position="158"/>
    </location>
</feature>
<reference evidence="3" key="1">
    <citation type="submission" date="2020-07" db="EMBL/GenBank/DDBJ databases">
        <authorList>
            <person name="Pettersson B.M.F."/>
            <person name="Behra P.R.K."/>
            <person name="Ramesh M."/>
            <person name="Das S."/>
            <person name="Dasgupta S."/>
            <person name="Kirsebom L.A."/>
        </authorList>
    </citation>
    <scope>NUCLEOTIDE SEQUENCE</scope>
    <source>
        <strain evidence="3">DSM 44838</strain>
    </source>
</reference>
<feature type="compositionally biased region" description="Basic residues" evidence="1">
    <location>
        <begin position="11"/>
        <end position="41"/>
    </location>
</feature>
<protein>
    <recommendedName>
        <fullName evidence="2">DUF6285 domain-containing protein</fullName>
    </recommendedName>
</protein>
<evidence type="ECO:0000259" key="2">
    <source>
        <dbReference type="Pfam" id="PF19802"/>
    </source>
</evidence>
<dbReference type="Proteomes" id="UP001141629">
    <property type="component" value="Unassembled WGS sequence"/>
</dbReference>
<comment type="caution">
    <text evidence="3">The sequence shown here is derived from an EMBL/GenBank/DDBJ whole genome shotgun (WGS) entry which is preliminary data.</text>
</comment>
<gene>
    <name evidence="3" type="ORF">H7K45_16730</name>
</gene>